<keyword evidence="2" id="KW-0479">Metal-binding</keyword>
<dbReference type="PROSITE" id="PS00518">
    <property type="entry name" value="ZF_RING_1"/>
    <property type="match status" value="1"/>
</dbReference>
<dbReference type="InterPro" id="IPR043136">
    <property type="entry name" value="B30.2/SPRY_sf"/>
</dbReference>
<dbReference type="InterPro" id="IPR017907">
    <property type="entry name" value="Znf_RING_CS"/>
</dbReference>
<dbReference type="Pfam" id="PF25600">
    <property type="entry name" value="TRIM_CC"/>
    <property type="match status" value="1"/>
</dbReference>
<dbReference type="Pfam" id="PF00643">
    <property type="entry name" value="zf-B_box"/>
    <property type="match status" value="1"/>
</dbReference>
<dbReference type="GeneTree" id="ENSGT01150000286950"/>
<evidence type="ECO:0000256" key="6">
    <source>
        <dbReference type="PROSITE-ProRule" id="PRU00024"/>
    </source>
</evidence>
<dbReference type="GeneID" id="108426571"/>
<dbReference type="InterPro" id="IPR051051">
    <property type="entry name" value="E3_ubiq-ligase_TRIM/RNF"/>
</dbReference>
<feature type="coiled-coil region" evidence="7">
    <location>
        <begin position="252"/>
        <end position="344"/>
    </location>
</feature>
<dbReference type="Pfam" id="PF15227">
    <property type="entry name" value="zf-C3HC4_4"/>
    <property type="match status" value="1"/>
</dbReference>
<dbReference type="STRING" id="42514.ENSPNAP00000018967"/>
<keyword evidence="12" id="KW-1185">Reference proteome</keyword>
<dbReference type="PANTHER" id="PTHR25465">
    <property type="entry name" value="B-BOX DOMAIN CONTAINING"/>
    <property type="match status" value="1"/>
</dbReference>
<evidence type="ECO:0000259" key="8">
    <source>
        <dbReference type="PROSITE" id="PS50089"/>
    </source>
</evidence>
<evidence type="ECO:0000256" key="3">
    <source>
        <dbReference type="ARBA" id="ARBA00022771"/>
    </source>
</evidence>
<dbReference type="OMA" id="HYSCYLT"/>
<keyword evidence="7" id="KW-0175">Coiled coil</keyword>
<dbReference type="Gene3D" id="3.30.160.60">
    <property type="entry name" value="Classic Zinc Finger"/>
    <property type="match status" value="1"/>
</dbReference>
<dbReference type="InterPro" id="IPR013083">
    <property type="entry name" value="Znf_RING/FYVE/PHD"/>
</dbReference>
<dbReference type="Ensembl" id="ENSPNAT00000028479.2">
    <property type="protein sequence ID" value="ENSPNAP00000018967.1"/>
    <property type="gene ID" value="ENSPNAG00000025462.2"/>
</dbReference>
<dbReference type="Gene3D" id="2.60.120.920">
    <property type="match status" value="1"/>
</dbReference>
<dbReference type="InterPro" id="IPR013320">
    <property type="entry name" value="ConA-like_dom_sf"/>
</dbReference>
<evidence type="ECO:0000259" key="9">
    <source>
        <dbReference type="PROSITE" id="PS50119"/>
    </source>
</evidence>
<dbReference type="SUPFAM" id="SSF49899">
    <property type="entry name" value="Concanavalin A-like lectins/glucanases"/>
    <property type="match status" value="1"/>
</dbReference>
<dbReference type="CDD" id="cd19769">
    <property type="entry name" value="Bbox2_TRIM16-like"/>
    <property type="match status" value="1"/>
</dbReference>
<evidence type="ECO:0000313" key="11">
    <source>
        <dbReference type="Ensembl" id="ENSPNAP00000018967.1"/>
    </source>
</evidence>
<feature type="domain" description="RING-type" evidence="8">
    <location>
        <begin position="61"/>
        <end position="103"/>
    </location>
</feature>
<dbReference type="PRINTS" id="PR01407">
    <property type="entry name" value="BUTYPHLNCDUF"/>
</dbReference>
<dbReference type="InterPro" id="IPR001870">
    <property type="entry name" value="B30.2/SPRY"/>
</dbReference>
<evidence type="ECO:0000313" key="12">
    <source>
        <dbReference type="Proteomes" id="UP001501920"/>
    </source>
</evidence>
<proteinExistence type="predicted"/>
<dbReference type="SUPFAM" id="SSF57850">
    <property type="entry name" value="RING/U-box"/>
    <property type="match status" value="1"/>
</dbReference>
<dbReference type="PROSITE" id="PS50188">
    <property type="entry name" value="B302_SPRY"/>
    <property type="match status" value="1"/>
</dbReference>
<keyword evidence="4" id="KW-0862">Zinc</keyword>
<dbReference type="Gene3D" id="4.10.830.40">
    <property type="match status" value="1"/>
</dbReference>
<name>A0A3B4D3P2_PYGNA</name>
<dbReference type="GO" id="GO:0008270">
    <property type="term" value="F:zinc ion binding"/>
    <property type="evidence" value="ECO:0007669"/>
    <property type="project" value="UniProtKB-KW"/>
</dbReference>
<evidence type="ECO:0000256" key="1">
    <source>
        <dbReference type="ARBA" id="ARBA00022588"/>
    </source>
</evidence>
<evidence type="ECO:0000256" key="2">
    <source>
        <dbReference type="ARBA" id="ARBA00022723"/>
    </source>
</evidence>
<feature type="domain" description="B30.2/SPRY" evidence="10">
    <location>
        <begin position="430"/>
        <end position="620"/>
    </location>
</feature>
<reference evidence="11 12" key="1">
    <citation type="submission" date="2020-10" db="EMBL/GenBank/DDBJ databases">
        <title>Pygocentrus nattereri (red-bellied piranha) genome, fPygNat1, primary haplotype.</title>
        <authorList>
            <person name="Myers G."/>
            <person name="Meyer A."/>
            <person name="Karagic N."/>
            <person name="Pippel M."/>
            <person name="Winkler S."/>
            <person name="Tracey A."/>
            <person name="Wood J."/>
            <person name="Formenti G."/>
            <person name="Howe K."/>
            <person name="Fedrigo O."/>
            <person name="Jarvis E.D."/>
        </authorList>
    </citation>
    <scope>NUCLEOTIDE SEQUENCE [LARGE SCALE GENOMIC DNA]</scope>
</reference>
<sequence length="635" mass="71852">MFGISDNVKDAKLFQSFTQAVMSRAHISSEAKVKASGVQCTRSTGDMAEANIPVKEQQLCCSICLDLLTDPVTVPCGHSYCMMCIREHWDYGGDNEGCFCPQCWRRFAVRPELNRNTVLAELVEKFRETSQTSQQRSPAVCGSGSAGVLCDVCSSDKQAAVSSCLVCLVSYCADHVQPHYESPAFKKHRLVPACRKLQERICPAHDRLYEFYCRTEQTCVCYLCTIGEHKGHDTVPAETARDEKVEVIMNWNRKINQRIQQEEKVCQDLRKAIKTIKCSAQLARDEIERMFTEMLASIERMHSDVMEQLKTQEENEVRGAEGILEQVEMEIVDLRTRSAEQEETSQTCDPFEFLQNFLSLTCPSWTETLASPPPNPKVTFERVVHSVSKLQKSLEDICTTEMSNIFETIEEVQIFQRGKPRQTTPKPQAPLNPIPEPTTREDFLHYSCYLTLASSIVHPNLSVHSSKRAVKCASNNSLVNKWPQALCREGLTGRCYWEVEYSDSGICTIGLCEGVQRRKQSLAVGFGRDALSWGLDCFHLTYVFRHDNENITIPAPKSTTRVGVYLDHRAGTLSFYSVSSTMTLLHRVRSNFTQPLYPGFALWTNGWQNSTPSYFFKDHSLTSDPGHMSIKIINL</sequence>
<evidence type="ECO:0000256" key="4">
    <source>
        <dbReference type="ARBA" id="ARBA00022833"/>
    </source>
</evidence>
<keyword evidence="3 6" id="KW-0863">Zinc-finger</keyword>
<dbReference type="Pfam" id="PF00622">
    <property type="entry name" value="SPRY"/>
    <property type="match status" value="1"/>
</dbReference>
<dbReference type="AlphaFoldDB" id="A0A3B4D3P2"/>
<keyword evidence="5" id="KW-0391">Immunity</keyword>
<dbReference type="InterPro" id="IPR000315">
    <property type="entry name" value="Znf_B-box"/>
</dbReference>
<dbReference type="GO" id="GO:0045087">
    <property type="term" value="P:innate immune response"/>
    <property type="evidence" value="ECO:0007669"/>
    <property type="project" value="UniProtKB-KW"/>
</dbReference>
<dbReference type="InterPro" id="IPR058030">
    <property type="entry name" value="TRIM8/14/16/25/29/45/65_CC"/>
</dbReference>
<evidence type="ECO:0008006" key="13">
    <source>
        <dbReference type="Google" id="ProtNLM"/>
    </source>
</evidence>
<dbReference type="OrthoDB" id="6270329at2759"/>
<dbReference type="InterPro" id="IPR003879">
    <property type="entry name" value="Butyrophylin_SPRY"/>
</dbReference>
<dbReference type="Proteomes" id="UP001501920">
    <property type="component" value="Chromosome 24"/>
</dbReference>
<dbReference type="SMART" id="SM00449">
    <property type="entry name" value="SPRY"/>
    <property type="match status" value="1"/>
</dbReference>
<organism evidence="11 12">
    <name type="scientific">Pygocentrus nattereri</name>
    <name type="common">Red-bellied piranha</name>
    <dbReference type="NCBI Taxonomy" id="42514"/>
    <lineage>
        <taxon>Eukaryota</taxon>
        <taxon>Metazoa</taxon>
        <taxon>Chordata</taxon>
        <taxon>Craniata</taxon>
        <taxon>Vertebrata</taxon>
        <taxon>Euteleostomi</taxon>
        <taxon>Actinopterygii</taxon>
        <taxon>Neopterygii</taxon>
        <taxon>Teleostei</taxon>
        <taxon>Ostariophysi</taxon>
        <taxon>Characiformes</taxon>
        <taxon>Characoidei</taxon>
        <taxon>Pygocentrus</taxon>
    </lineage>
</organism>
<dbReference type="PROSITE" id="PS50119">
    <property type="entry name" value="ZF_BBOX"/>
    <property type="match status" value="1"/>
</dbReference>
<dbReference type="PANTHER" id="PTHR25465:SF5">
    <property type="entry name" value="E3 UBIQUITIN_ISG15 LIGASE TRIM25-RELATED"/>
    <property type="match status" value="1"/>
</dbReference>
<accession>A0A3B4D3P2</accession>
<dbReference type="Gene3D" id="3.30.40.10">
    <property type="entry name" value="Zinc/RING finger domain, C3HC4 (zinc finger)"/>
    <property type="match status" value="1"/>
</dbReference>
<dbReference type="PROSITE" id="PS50089">
    <property type="entry name" value="ZF_RING_2"/>
    <property type="match status" value="1"/>
</dbReference>
<dbReference type="InterPro" id="IPR003877">
    <property type="entry name" value="SPRY_dom"/>
</dbReference>
<evidence type="ECO:0000256" key="5">
    <source>
        <dbReference type="ARBA" id="ARBA00022859"/>
    </source>
</evidence>
<dbReference type="InterPro" id="IPR001841">
    <property type="entry name" value="Znf_RING"/>
</dbReference>
<dbReference type="SMART" id="SM00184">
    <property type="entry name" value="RING"/>
    <property type="match status" value="1"/>
</dbReference>
<protein>
    <recommendedName>
        <fullName evidence="13">Tripartite motif containing 25, like</fullName>
    </recommendedName>
</protein>
<reference evidence="11" key="2">
    <citation type="submission" date="2025-08" db="UniProtKB">
        <authorList>
            <consortium name="Ensembl"/>
        </authorList>
    </citation>
    <scope>IDENTIFICATION</scope>
</reference>
<dbReference type="SMART" id="SM00336">
    <property type="entry name" value="BBOX"/>
    <property type="match status" value="2"/>
</dbReference>
<keyword evidence="1" id="KW-0399">Innate immunity</keyword>
<evidence type="ECO:0000256" key="7">
    <source>
        <dbReference type="SAM" id="Coils"/>
    </source>
</evidence>
<reference evidence="11" key="3">
    <citation type="submission" date="2025-09" db="UniProtKB">
        <authorList>
            <consortium name="Ensembl"/>
        </authorList>
    </citation>
    <scope>IDENTIFICATION</scope>
</reference>
<evidence type="ECO:0000259" key="10">
    <source>
        <dbReference type="PROSITE" id="PS50188"/>
    </source>
</evidence>
<feature type="domain" description="B box-type" evidence="9">
    <location>
        <begin position="197"/>
        <end position="237"/>
    </location>
</feature>
<dbReference type="SUPFAM" id="SSF57845">
    <property type="entry name" value="B-box zinc-binding domain"/>
    <property type="match status" value="1"/>
</dbReference>